<keyword evidence="4 7" id="KW-0472">Membrane</keyword>
<evidence type="ECO:0000256" key="7">
    <source>
        <dbReference type="SAM" id="Phobius"/>
    </source>
</evidence>
<keyword evidence="2 7" id="KW-0812">Transmembrane</keyword>
<comment type="similarity">
    <text evidence="5">Belongs to the SAT4 family.</text>
</comment>
<feature type="region of interest" description="Disordered" evidence="6">
    <location>
        <begin position="369"/>
        <end position="393"/>
    </location>
</feature>
<dbReference type="OrthoDB" id="4682787at2759"/>
<evidence type="ECO:0000256" key="1">
    <source>
        <dbReference type="ARBA" id="ARBA00004141"/>
    </source>
</evidence>
<dbReference type="Pfam" id="PF20684">
    <property type="entry name" value="Fung_rhodopsin"/>
    <property type="match status" value="1"/>
</dbReference>
<feature type="region of interest" description="Disordered" evidence="6">
    <location>
        <begin position="311"/>
        <end position="347"/>
    </location>
</feature>
<protein>
    <recommendedName>
        <fullName evidence="8">Rhodopsin domain-containing protein</fullName>
    </recommendedName>
</protein>
<reference evidence="9" key="1">
    <citation type="submission" date="2021-03" db="EMBL/GenBank/DDBJ databases">
        <authorList>
            <person name="Tagirdzhanova G."/>
        </authorList>
    </citation>
    <scope>NUCLEOTIDE SEQUENCE</scope>
</reference>
<evidence type="ECO:0000256" key="5">
    <source>
        <dbReference type="ARBA" id="ARBA00038359"/>
    </source>
</evidence>
<evidence type="ECO:0000313" key="10">
    <source>
        <dbReference type="Proteomes" id="UP000664521"/>
    </source>
</evidence>
<feature type="transmembrane region" description="Helical" evidence="7">
    <location>
        <begin position="192"/>
        <end position="213"/>
    </location>
</feature>
<evidence type="ECO:0000313" key="9">
    <source>
        <dbReference type="EMBL" id="CAF9918077.1"/>
    </source>
</evidence>
<feature type="compositionally biased region" description="Basic and acidic residues" evidence="6">
    <location>
        <begin position="317"/>
        <end position="329"/>
    </location>
</feature>
<dbReference type="EMBL" id="CAJPDS010000021">
    <property type="protein sequence ID" value="CAF9918077.1"/>
    <property type="molecule type" value="Genomic_DNA"/>
</dbReference>
<feature type="transmembrane region" description="Helical" evidence="7">
    <location>
        <begin position="32"/>
        <end position="51"/>
    </location>
</feature>
<comment type="subcellular location">
    <subcellularLocation>
        <location evidence="1">Membrane</location>
        <topology evidence="1">Multi-pass membrane protein</topology>
    </subcellularLocation>
</comment>
<comment type="caution">
    <text evidence="9">The sequence shown here is derived from an EMBL/GenBank/DDBJ whole genome shotgun (WGS) entry which is preliminary data.</text>
</comment>
<feature type="transmembrane region" description="Helical" evidence="7">
    <location>
        <begin position="229"/>
        <end position="252"/>
    </location>
</feature>
<evidence type="ECO:0000256" key="4">
    <source>
        <dbReference type="ARBA" id="ARBA00023136"/>
    </source>
</evidence>
<keyword evidence="3 7" id="KW-1133">Transmembrane helix</keyword>
<feature type="transmembrane region" description="Helical" evidence="7">
    <location>
        <begin position="116"/>
        <end position="134"/>
    </location>
</feature>
<dbReference type="PANTHER" id="PTHR33048:SF146">
    <property type="entry name" value="INTEGRAL MEMBRANE PROTEIN"/>
    <property type="match status" value="1"/>
</dbReference>
<keyword evidence="10" id="KW-1185">Reference proteome</keyword>
<evidence type="ECO:0000259" key="8">
    <source>
        <dbReference type="Pfam" id="PF20684"/>
    </source>
</evidence>
<name>A0A8H3F8P0_9LECA</name>
<dbReference type="Proteomes" id="UP000664521">
    <property type="component" value="Unassembled WGS sequence"/>
</dbReference>
<dbReference type="InterPro" id="IPR052337">
    <property type="entry name" value="SAT4-like"/>
</dbReference>
<organism evidence="9 10">
    <name type="scientific">Heterodermia speciosa</name>
    <dbReference type="NCBI Taxonomy" id="116794"/>
    <lineage>
        <taxon>Eukaryota</taxon>
        <taxon>Fungi</taxon>
        <taxon>Dikarya</taxon>
        <taxon>Ascomycota</taxon>
        <taxon>Pezizomycotina</taxon>
        <taxon>Lecanoromycetes</taxon>
        <taxon>OSLEUM clade</taxon>
        <taxon>Lecanoromycetidae</taxon>
        <taxon>Caliciales</taxon>
        <taxon>Physciaceae</taxon>
        <taxon>Heterodermia</taxon>
    </lineage>
</organism>
<sequence length="393" mass="43822">MVYNATAERLLQEPALEPPPGVERHMGARSPAAYYVCAVFCSVVPGTLLCLRLYTKTHILKRTDLTDYLTVLAYLMLVGMLVLGRLCLSAGGTAHQWDLTLQEANDVVFWAWVDEIVYSPVISIVKSVILLQYIRIFAPTKIVDPVLFIASWTLIVLIVSWNFACFWVSIFICSPVQKFWDTLTTDGSCINFSLNILLTCLFNIITDISILVLPSRAVWRLRIPTKRKYAIVSVFSIGLLACISNAMVILYVSRQSGAKADVSYNVAWMGLWAYAEIALGLIVICTLSLPKFIEVKGKRLRLFLSSVSLPFSSRSGSWDKRRRSEKDAELGEPDGDETTLNPKTGGATKVYRLDTLPSFNSREEVFMTPRTEEDSALSLAEQPSPNATGDRVI</sequence>
<evidence type="ECO:0000256" key="6">
    <source>
        <dbReference type="SAM" id="MobiDB-lite"/>
    </source>
</evidence>
<accession>A0A8H3F8P0</accession>
<feature type="transmembrane region" description="Helical" evidence="7">
    <location>
        <begin position="146"/>
        <end position="172"/>
    </location>
</feature>
<evidence type="ECO:0000256" key="2">
    <source>
        <dbReference type="ARBA" id="ARBA00022692"/>
    </source>
</evidence>
<dbReference type="InterPro" id="IPR049326">
    <property type="entry name" value="Rhodopsin_dom_fungi"/>
</dbReference>
<proteinExistence type="inferred from homology"/>
<dbReference type="PANTHER" id="PTHR33048">
    <property type="entry name" value="PTH11-LIKE INTEGRAL MEMBRANE PROTEIN (AFU_ORTHOLOGUE AFUA_5G11245)"/>
    <property type="match status" value="1"/>
</dbReference>
<feature type="domain" description="Rhodopsin" evidence="8">
    <location>
        <begin position="51"/>
        <end position="290"/>
    </location>
</feature>
<feature type="transmembrane region" description="Helical" evidence="7">
    <location>
        <begin position="71"/>
        <end position="96"/>
    </location>
</feature>
<dbReference type="GO" id="GO:0016020">
    <property type="term" value="C:membrane"/>
    <property type="evidence" value="ECO:0007669"/>
    <property type="project" value="UniProtKB-SubCell"/>
</dbReference>
<feature type="transmembrane region" description="Helical" evidence="7">
    <location>
        <begin position="272"/>
        <end position="293"/>
    </location>
</feature>
<dbReference type="AlphaFoldDB" id="A0A8H3F8P0"/>
<gene>
    <name evidence="9" type="ORF">HETSPECPRED_003660</name>
</gene>
<evidence type="ECO:0000256" key="3">
    <source>
        <dbReference type="ARBA" id="ARBA00022989"/>
    </source>
</evidence>